<evidence type="ECO:0000313" key="3">
    <source>
        <dbReference type="Proteomes" id="UP001341444"/>
    </source>
</evidence>
<organism evidence="2 3">
    <name type="scientific">Heyndrickxia acidicola</name>
    <dbReference type="NCBI Taxonomy" id="209389"/>
    <lineage>
        <taxon>Bacteria</taxon>
        <taxon>Bacillati</taxon>
        <taxon>Bacillota</taxon>
        <taxon>Bacilli</taxon>
        <taxon>Bacillales</taxon>
        <taxon>Bacillaceae</taxon>
        <taxon>Heyndrickxia</taxon>
    </lineage>
</organism>
<name>A0ABU6MJF3_9BACI</name>
<gene>
    <name evidence="2" type="ORF">P4T90_17305</name>
</gene>
<protein>
    <submittedName>
        <fullName evidence="2">VanW family protein</fullName>
    </submittedName>
</protein>
<sequence>MNTTRLVKIFSILFVCTFFLLAFSQGGAYAFNNYLKPDRAFPKGTMIGPFDVSGKTKVQAQQLLNDKVNQWQQQGAIEVRYVEEKVKWEKSIVQFHIKESVAEAVPNKQNPIYADVATDDVKQLIEDQFPFLNADQFDTASLRSSIVQEAVTLGSAPDEILLDQYIKGKNANQTIADAYQNLSITSEMNIVLKKLPVMKIPAGSQVSFIQELKTANLTWVSSKDLSTIASLMFQLVLKTNFPILEKNQSAQLPSNTTAGLEAKVDPQMNQDFIFANPNKTAYQLCFQKVNNGLYASLKGIPFAYRYDQLLKDKQTFQPKTVIQYSSAVPNGQAPLLEDKGAAGILIKTYRETHSQTGVLIGSEKISEDFYPPVPKIELHSLIDQQTDNLDGSAPGQPSVGTGTAPNTIGSSSSGISSEQTNPPGNSNTSQPGATNNTSPTDKSQPKPQTKKSSNSKSGE</sequence>
<feature type="compositionally biased region" description="Low complexity" evidence="1">
    <location>
        <begin position="445"/>
        <end position="459"/>
    </location>
</feature>
<feature type="region of interest" description="Disordered" evidence="1">
    <location>
        <begin position="386"/>
        <end position="459"/>
    </location>
</feature>
<evidence type="ECO:0000256" key="1">
    <source>
        <dbReference type="SAM" id="MobiDB-lite"/>
    </source>
</evidence>
<feature type="compositionally biased region" description="Polar residues" evidence="1">
    <location>
        <begin position="418"/>
        <end position="441"/>
    </location>
</feature>
<reference evidence="2 3" key="1">
    <citation type="submission" date="2023-03" db="EMBL/GenBank/DDBJ databases">
        <title>Bacillus Genome Sequencing.</title>
        <authorList>
            <person name="Dunlap C."/>
        </authorList>
    </citation>
    <scope>NUCLEOTIDE SEQUENCE [LARGE SCALE GENOMIC DNA]</scope>
    <source>
        <strain evidence="2 3">B-23453</strain>
    </source>
</reference>
<proteinExistence type="predicted"/>
<dbReference type="Proteomes" id="UP001341444">
    <property type="component" value="Unassembled WGS sequence"/>
</dbReference>
<keyword evidence="3" id="KW-1185">Reference proteome</keyword>
<dbReference type="RefSeq" id="WP_066261804.1">
    <property type="nucleotide sequence ID" value="NZ_JARMAB010000026.1"/>
</dbReference>
<dbReference type="EMBL" id="JARMAB010000026">
    <property type="protein sequence ID" value="MED1204805.1"/>
    <property type="molecule type" value="Genomic_DNA"/>
</dbReference>
<comment type="caution">
    <text evidence="2">The sequence shown here is derived from an EMBL/GenBank/DDBJ whole genome shotgun (WGS) entry which is preliminary data.</text>
</comment>
<feature type="compositionally biased region" description="Low complexity" evidence="1">
    <location>
        <begin position="408"/>
        <end position="417"/>
    </location>
</feature>
<evidence type="ECO:0000313" key="2">
    <source>
        <dbReference type="EMBL" id="MED1204805.1"/>
    </source>
</evidence>
<accession>A0ABU6MJF3</accession>
<feature type="compositionally biased region" description="Polar residues" evidence="1">
    <location>
        <begin position="398"/>
        <end position="407"/>
    </location>
</feature>